<reference evidence="2 3" key="1">
    <citation type="submission" date="2023-01" db="EMBL/GenBank/DDBJ databases">
        <title>Analysis of 21 Apiospora genomes using comparative genomics revels a genus with tremendous synthesis potential of carbohydrate active enzymes and secondary metabolites.</title>
        <authorList>
            <person name="Sorensen T."/>
        </authorList>
    </citation>
    <scope>NUCLEOTIDE SEQUENCE [LARGE SCALE GENOMIC DNA]</scope>
    <source>
        <strain evidence="2 3">CBS 33761</strain>
    </source>
</reference>
<comment type="caution">
    <text evidence="2">The sequence shown here is derived from an EMBL/GenBank/DDBJ whole genome shotgun (WGS) entry which is preliminary data.</text>
</comment>
<evidence type="ECO:0000256" key="1">
    <source>
        <dbReference type="SAM" id="SignalP"/>
    </source>
</evidence>
<feature type="signal peptide" evidence="1">
    <location>
        <begin position="1"/>
        <end position="21"/>
    </location>
</feature>
<sequence length="119" mass="13000">MQLFQIGLVLTTAALVPFGQARALHQRNGEIMTPETPAAGNATAPEAHTKRTEILAGTCQNHKGYPSGVCVALEPNKDHFQPMKEMRCGEGRYQACQKPGTNCWWDADDDDTPAICTEQ</sequence>
<protein>
    <submittedName>
        <fullName evidence="2">Uncharacterized protein</fullName>
    </submittedName>
</protein>
<dbReference type="EMBL" id="JAQQWK010000011">
    <property type="protein sequence ID" value="KAK8024471.1"/>
    <property type="molecule type" value="Genomic_DNA"/>
</dbReference>
<feature type="chain" id="PRO_5045282841" evidence="1">
    <location>
        <begin position="22"/>
        <end position="119"/>
    </location>
</feature>
<keyword evidence="1" id="KW-0732">Signal</keyword>
<dbReference type="Proteomes" id="UP001444661">
    <property type="component" value="Unassembled WGS sequence"/>
</dbReference>
<proteinExistence type="predicted"/>
<organism evidence="2 3">
    <name type="scientific">Apiospora rasikravindrae</name>
    <dbReference type="NCBI Taxonomy" id="990691"/>
    <lineage>
        <taxon>Eukaryota</taxon>
        <taxon>Fungi</taxon>
        <taxon>Dikarya</taxon>
        <taxon>Ascomycota</taxon>
        <taxon>Pezizomycotina</taxon>
        <taxon>Sordariomycetes</taxon>
        <taxon>Xylariomycetidae</taxon>
        <taxon>Amphisphaeriales</taxon>
        <taxon>Apiosporaceae</taxon>
        <taxon>Apiospora</taxon>
    </lineage>
</organism>
<keyword evidence="3" id="KW-1185">Reference proteome</keyword>
<gene>
    <name evidence="2" type="ORF">PG993_012537</name>
</gene>
<name>A0ABR1S4H8_9PEZI</name>
<accession>A0ABR1S4H8</accession>
<evidence type="ECO:0000313" key="3">
    <source>
        <dbReference type="Proteomes" id="UP001444661"/>
    </source>
</evidence>
<evidence type="ECO:0000313" key="2">
    <source>
        <dbReference type="EMBL" id="KAK8024471.1"/>
    </source>
</evidence>